<proteinExistence type="predicted"/>
<keyword evidence="2" id="KW-1185">Reference proteome</keyword>
<organism evidence="1 2">
    <name type="scientific">Marinagarivorans cellulosilyticus</name>
    <dbReference type="NCBI Taxonomy" id="2721545"/>
    <lineage>
        <taxon>Bacteria</taxon>
        <taxon>Pseudomonadati</taxon>
        <taxon>Pseudomonadota</taxon>
        <taxon>Gammaproteobacteria</taxon>
        <taxon>Cellvibrionales</taxon>
        <taxon>Cellvibrionaceae</taxon>
        <taxon>Marinagarivorans</taxon>
    </lineage>
</organism>
<evidence type="ECO:0000313" key="2">
    <source>
        <dbReference type="Proteomes" id="UP001320119"/>
    </source>
</evidence>
<dbReference type="AlphaFoldDB" id="A0AAN1WDY6"/>
<protein>
    <submittedName>
        <fullName evidence="1">Uncharacterized protein</fullName>
    </submittedName>
</protein>
<dbReference type="EMBL" id="AP023086">
    <property type="protein sequence ID" value="BCD95831.1"/>
    <property type="molecule type" value="Genomic_DNA"/>
</dbReference>
<dbReference type="RefSeq" id="WP_236985283.1">
    <property type="nucleotide sequence ID" value="NZ_AP023086.1"/>
</dbReference>
<gene>
    <name evidence="1" type="ORF">MARGE09_P0030</name>
</gene>
<dbReference type="KEGG" id="marq:MARGE09_P0030"/>
<name>A0AAN1WDY6_9GAMM</name>
<reference evidence="1 2" key="1">
    <citation type="journal article" date="2022" name="IScience">
        <title>An ultrasensitive nanofiber-based assay for enzymatic hydrolysis and deep-sea microbial degradation of cellulose.</title>
        <authorList>
            <person name="Tsudome M."/>
            <person name="Tachioka M."/>
            <person name="Miyazaki M."/>
            <person name="Uchimura K."/>
            <person name="Tsuda M."/>
            <person name="Takaki Y."/>
            <person name="Deguchi S."/>
        </authorList>
    </citation>
    <scope>NUCLEOTIDE SEQUENCE [LARGE SCALE GENOMIC DNA]</scope>
    <source>
        <strain evidence="1 2">GE09</strain>
    </source>
</reference>
<evidence type="ECO:0000313" key="1">
    <source>
        <dbReference type="EMBL" id="BCD95831.1"/>
    </source>
</evidence>
<accession>A0AAN1WDY6</accession>
<dbReference type="Proteomes" id="UP001320119">
    <property type="component" value="Chromosome"/>
</dbReference>
<sequence length="120" mass="12960">MKQIATHLYTLPQCLHGTVATLLLAAPLGLFPISATVHAKDTLKTPTEFALDALQEACAPYASSAQQSLEAADLALYCLSTGETIALQAAKTPQQQQQVKQTVAQWIEELQPSLALYEKH</sequence>